<gene>
    <name evidence="1" type="ORF">D0862_03469</name>
</gene>
<dbReference type="OrthoDB" id="3879950at2759"/>
<dbReference type="EMBL" id="QWIQ01000075">
    <property type="protein sequence ID" value="RMZ09810.1"/>
    <property type="molecule type" value="Genomic_DNA"/>
</dbReference>
<accession>A0A3M7H8U8</accession>
<comment type="caution">
    <text evidence="1">The sequence shown here is derived from an EMBL/GenBank/DDBJ whole genome shotgun (WGS) entry which is preliminary data.</text>
</comment>
<reference evidence="1 2" key="1">
    <citation type="journal article" date="2018" name="BMC Genomics">
        <title>Genomic evidence for intraspecific hybridization in a clonal and extremely halotolerant yeast.</title>
        <authorList>
            <person name="Gostincar C."/>
            <person name="Stajich J.E."/>
            <person name="Zupancic J."/>
            <person name="Zalar P."/>
            <person name="Gunde-Cimerman N."/>
        </authorList>
    </citation>
    <scope>NUCLEOTIDE SEQUENCE [LARGE SCALE GENOMIC DNA]</scope>
    <source>
        <strain evidence="1 2">EXF-171</strain>
    </source>
</reference>
<name>A0A3M7H8U8_HORWE</name>
<organism evidence="1 2">
    <name type="scientific">Hortaea werneckii</name>
    <name type="common">Black yeast</name>
    <name type="synonym">Cladosporium werneckii</name>
    <dbReference type="NCBI Taxonomy" id="91943"/>
    <lineage>
        <taxon>Eukaryota</taxon>
        <taxon>Fungi</taxon>
        <taxon>Dikarya</taxon>
        <taxon>Ascomycota</taxon>
        <taxon>Pezizomycotina</taxon>
        <taxon>Dothideomycetes</taxon>
        <taxon>Dothideomycetidae</taxon>
        <taxon>Mycosphaerellales</taxon>
        <taxon>Teratosphaeriaceae</taxon>
        <taxon>Hortaea</taxon>
    </lineage>
</organism>
<dbReference type="Proteomes" id="UP000281468">
    <property type="component" value="Unassembled WGS sequence"/>
</dbReference>
<evidence type="ECO:0008006" key="3">
    <source>
        <dbReference type="Google" id="ProtNLM"/>
    </source>
</evidence>
<sequence>MSAEHEPEIHDVMRQLLGEMKGINGRLELMEARQKQIGGSIATLVADENLQKMVTPQTAAKIQVQLFARNHPAAERFFSTPELLETMLLMLPMQDLLLAQRVCLRFKATIDGSVKIRRALFFLPEPVTEEGKAVAPRLNPLLTYMSQHRRRRFVFTEATPRPQLNGEKLPLGIFVRVNIVGVGIVHVRIDDFLDGAAYYSRGSWRKMLVAQTQGNVHAESIYGTHIGYNCVQLRSAPTIGEMCYSGHEKWTVTFFKVSPASEQEVDGVSDYHLV</sequence>
<protein>
    <recommendedName>
        <fullName evidence="3">F-box domain-containing protein</fullName>
    </recommendedName>
</protein>
<evidence type="ECO:0000313" key="2">
    <source>
        <dbReference type="Proteomes" id="UP000281468"/>
    </source>
</evidence>
<proteinExistence type="predicted"/>
<dbReference type="VEuPathDB" id="FungiDB:BTJ68_01916"/>
<dbReference type="AlphaFoldDB" id="A0A3M7H8U8"/>
<evidence type="ECO:0000313" key="1">
    <source>
        <dbReference type="EMBL" id="RMZ09810.1"/>
    </source>
</evidence>